<proteinExistence type="predicted"/>
<protein>
    <submittedName>
        <fullName evidence="1">Uncharacterized protein</fullName>
    </submittedName>
</protein>
<organism evidence="1 2">
    <name type="scientific">Corymbia citriodora subsp. variegata</name>
    <dbReference type="NCBI Taxonomy" id="360336"/>
    <lineage>
        <taxon>Eukaryota</taxon>
        <taxon>Viridiplantae</taxon>
        <taxon>Streptophyta</taxon>
        <taxon>Embryophyta</taxon>
        <taxon>Tracheophyta</taxon>
        <taxon>Spermatophyta</taxon>
        <taxon>Magnoliopsida</taxon>
        <taxon>eudicotyledons</taxon>
        <taxon>Gunneridae</taxon>
        <taxon>Pentapetalae</taxon>
        <taxon>rosids</taxon>
        <taxon>malvids</taxon>
        <taxon>Myrtales</taxon>
        <taxon>Myrtaceae</taxon>
        <taxon>Myrtoideae</taxon>
        <taxon>Eucalypteae</taxon>
        <taxon>Corymbia</taxon>
    </lineage>
</organism>
<sequence length="77" mass="8631">MCCRFLKLTNDNFSSRERISTCPVTFRSLSSKTIVESELLMSNDSKFGSISIQSDFKILDVDLEIPSEGAKPNKVPQ</sequence>
<comment type="caution">
    <text evidence="1">The sequence shown here is derived from an EMBL/GenBank/DDBJ whole genome shotgun (WGS) entry which is preliminary data.</text>
</comment>
<name>A0A8T0CX34_CORYI</name>
<keyword evidence="2" id="KW-1185">Reference proteome</keyword>
<dbReference type="Proteomes" id="UP000806378">
    <property type="component" value="Unassembled WGS sequence"/>
</dbReference>
<dbReference type="AlphaFoldDB" id="A0A8T0CX34"/>
<evidence type="ECO:0000313" key="2">
    <source>
        <dbReference type="Proteomes" id="UP000806378"/>
    </source>
</evidence>
<reference evidence="1" key="1">
    <citation type="submission" date="2020-05" db="EMBL/GenBank/DDBJ databases">
        <title>WGS assembly of Corymbia citriodora subspecies variegata.</title>
        <authorList>
            <person name="Barry K."/>
            <person name="Hundley H."/>
            <person name="Shu S."/>
            <person name="Jenkins J."/>
            <person name="Grimwood J."/>
            <person name="Baten A."/>
        </authorList>
    </citation>
    <scope>NUCLEOTIDE SEQUENCE</scope>
    <source>
        <strain evidence="1">CV2-018</strain>
    </source>
</reference>
<evidence type="ECO:0000313" key="1">
    <source>
        <dbReference type="EMBL" id="KAF7851282.1"/>
    </source>
</evidence>
<accession>A0A8T0CX34</accession>
<dbReference type="Gramene" id="rna-gnl|WGS:JABURB|Cocit.L4213.1">
    <property type="protein sequence ID" value="cds-KAF7851282.1"/>
    <property type="gene ID" value="gene-BT93_L4213"/>
</dbReference>
<gene>
    <name evidence="1" type="ORF">BT93_L4213</name>
</gene>
<dbReference type="EMBL" id="MU089552">
    <property type="protein sequence ID" value="KAF7851282.1"/>
    <property type="molecule type" value="Genomic_DNA"/>
</dbReference>